<dbReference type="PROSITE" id="PS51318">
    <property type="entry name" value="TAT"/>
    <property type="match status" value="1"/>
</dbReference>
<dbReference type="InterPro" id="IPR032711">
    <property type="entry name" value="SoxY"/>
</dbReference>
<dbReference type="Gene3D" id="2.60.40.10">
    <property type="entry name" value="Immunoglobulins"/>
    <property type="match status" value="1"/>
</dbReference>
<reference evidence="3 4" key="1">
    <citation type="submission" date="2016-10" db="EMBL/GenBank/DDBJ databases">
        <title>Complete genome sequences of three Cupriavidus strains isolated from various Malaysian environments.</title>
        <authorList>
            <person name="Abdullah A.A.-A."/>
            <person name="Shafie N.A.H."/>
            <person name="Lau N.S."/>
        </authorList>
    </citation>
    <scope>NUCLEOTIDE SEQUENCE [LARGE SCALE GENOMIC DNA]</scope>
    <source>
        <strain evidence="3 4">USMAA1020</strain>
    </source>
</reference>
<dbReference type="InterPro" id="IPR006311">
    <property type="entry name" value="TAT_signal"/>
</dbReference>
<dbReference type="Proteomes" id="UP000177515">
    <property type="component" value="Chromosome 2"/>
</dbReference>
<keyword evidence="1" id="KW-0732">Signal</keyword>
<name>A0ABN4TTH6_9BURK</name>
<proteinExistence type="predicted"/>
<dbReference type="Gene3D" id="2.60.40.2470">
    <property type="entry name" value="SoxY domain"/>
    <property type="match status" value="1"/>
</dbReference>
<evidence type="ECO:0000313" key="4">
    <source>
        <dbReference type="Proteomes" id="UP000177515"/>
    </source>
</evidence>
<accession>A0ABN4TTH6</accession>
<protein>
    <submittedName>
        <fullName evidence="3">Quinoprotein dehydrogenase-associated SoxYZ-like carrier</fullName>
    </submittedName>
</protein>
<evidence type="ECO:0000313" key="3">
    <source>
        <dbReference type="EMBL" id="AOZ09596.1"/>
    </source>
</evidence>
<feature type="chain" id="PRO_5045864090" evidence="1">
    <location>
        <begin position="30"/>
        <end position="262"/>
    </location>
</feature>
<keyword evidence="4" id="KW-1185">Reference proteome</keyword>
<evidence type="ECO:0000259" key="2">
    <source>
        <dbReference type="Pfam" id="PF13501"/>
    </source>
</evidence>
<dbReference type="InterPro" id="IPR013783">
    <property type="entry name" value="Ig-like_fold"/>
</dbReference>
<feature type="signal peptide" evidence="1">
    <location>
        <begin position="1"/>
        <end position="29"/>
    </location>
</feature>
<feature type="domain" description="Ig-like SoxY" evidence="2">
    <location>
        <begin position="46"/>
        <end position="149"/>
    </location>
</feature>
<dbReference type="InterPro" id="IPR014756">
    <property type="entry name" value="Ig_E-set"/>
</dbReference>
<sequence>MNTRRTLLRAGLCLPLAVPAAMLATPARAQGSDPLGSPQWPAVWRDVLGGGRVVFDPRVKVSGPAFAEDAMHVPIAFDAGELGAVRRIVVAVDRNPIRKVLEFEPGPLRAALTFRFKQEQASPVRVAVQDGDGVWHVGGILVNAAGGGCTVPGDTRRDGSWEATLNRVEARVFPGRTPGTARLRLRVMHPMDTGLVAGIPAFHIEQLAITEPGAAAPALLRLYEPVSENPVFSFDLPAWPRSGTRVSGQDNNGNRIAARIVP</sequence>
<organism evidence="3 4">
    <name type="scientific">Cupriavidus malaysiensis</name>
    <dbReference type="NCBI Taxonomy" id="367825"/>
    <lineage>
        <taxon>Bacteria</taxon>
        <taxon>Pseudomonadati</taxon>
        <taxon>Pseudomonadota</taxon>
        <taxon>Betaproteobacteria</taxon>
        <taxon>Burkholderiales</taxon>
        <taxon>Burkholderiaceae</taxon>
        <taxon>Cupriavidus</taxon>
    </lineage>
</organism>
<gene>
    <name evidence="3" type="ORF">BKK80_28110</name>
</gene>
<dbReference type="Pfam" id="PF13501">
    <property type="entry name" value="SoxY"/>
    <property type="match status" value="1"/>
</dbReference>
<dbReference type="NCBIfam" id="TIGR04557">
    <property type="entry name" value="fuse_rel_SoxYZ"/>
    <property type="match status" value="1"/>
</dbReference>
<dbReference type="InterPro" id="IPR038162">
    <property type="entry name" value="SoxY_sf"/>
</dbReference>
<evidence type="ECO:0000256" key="1">
    <source>
        <dbReference type="SAM" id="SignalP"/>
    </source>
</evidence>
<dbReference type="RefSeq" id="WP_071019777.1">
    <property type="nucleotide sequence ID" value="NZ_CP017755.1"/>
</dbReference>
<dbReference type="InterPro" id="IPR030831">
    <property type="entry name" value="Fuse-rel_SoxYZ"/>
</dbReference>
<dbReference type="SUPFAM" id="SSF81296">
    <property type="entry name" value="E set domains"/>
    <property type="match status" value="1"/>
</dbReference>
<dbReference type="EMBL" id="CP017755">
    <property type="protein sequence ID" value="AOZ09596.1"/>
    <property type="molecule type" value="Genomic_DNA"/>
</dbReference>